<reference evidence="7 8" key="1">
    <citation type="submission" date="2022-02" db="EMBL/GenBank/DDBJ databases">
        <title>Genome sequence data of Kingella unionensis sp. nov. strain CICC 24913 (CCUG 75125).</title>
        <authorList>
            <person name="Xiao M."/>
        </authorList>
    </citation>
    <scope>NUCLEOTIDE SEQUENCE [LARGE SCALE GENOMIC DNA]</scope>
    <source>
        <strain evidence="7 8">CICC 24913</strain>
    </source>
</reference>
<keyword evidence="2 5" id="KW-0812">Transmembrane</keyword>
<comment type="subcellular location">
    <subcellularLocation>
        <location evidence="1">Cell membrane</location>
        <topology evidence="1">Multi-pass membrane protein</topology>
    </subcellularLocation>
</comment>
<evidence type="ECO:0000256" key="1">
    <source>
        <dbReference type="ARBA" id="ARBA00004651"/>
    </source>
</evidence>
<dbReference type="SUPFAM" id="SSF90123">
    <property type="entry name" value="ABC transporter transmembrane region"/>
    <property type="match status" value="1"/>
</dbReference>
<dbReference type="Pfam" id="PF00005">
    <property type="entry name" value="ABC_tran"/>
    <property type="match status" value="1"/>
</dbReference>
<feature type="transmembrane region" description="Helical" evidence="5">
    <location>
        <begin position="56"/>
        <end position="75"/>
    </location>
</feature>
<keyword evidence="7" id="KW-0067">ATP-binding</keyword>
<dbReference type="GO" id="GO:0005524">
    <property type="term" value="F:ATP binding"/>
    <property type="evidence" value="ECO:0007669"/>
    <property type="project" value="UniProtKB-KW"/>
</dbReference>
<keyword evidence="7" id="KW-0547">Nucleotide-binding</keyword>
<evidence type="ECO:0000256" key="3">
    <source>
        <dbReference type="ARBA" id="ARBA00022989"/>
    </source>
</evidence>
<organism evidence="7 8">
    <name type="scientific">Kingella pumchi</name>
    <dbReference type="NCBI Taxonomy" id="2779506"/>
    <lineage>
        <taxon>Bacteria</taxon>
        <taxon>Pseudomonadati</taxon>
        <taxon>Pseudomonadota</taxon>
        <taxon>Betaproteobacteria</taxon>
        <taxon>Neisseriales</taxon>
        <taxon>Neisseriaceae</taxon>
        <taxon>Kingella</taxon>
    </lineage>
</organism>
<protein>
    <submittedName>
        <fullName evidence="7">ABC transporter ATP-binding protein/permease</fullName>
    </submittedName>
</protein>
<feature type="transmembrane region" description="Helical" evidence="5">
    <location>
        <begin position="159"/>
        <end position="176"/>
    </location>
</feature>
<feature type="domain" description="ABC transmembrane type-1" evidence="6">
    <location>
        <begin position="23"/>
        <end position="302"/>
    </location>
</feature>
<feature type="non-terminal residue" evidence="7">
    <location>
        <position position="453"/>
    </location>
</feature>
<feature type="transmembrane region" description="Helical" evidence="5">
    <location>
        <begin position="273"/>
        <end position="300"/>
    </location>
</feature>
<dbReference type="EMBL" id="JAKOOW010000028">
    <property type="protein sequence ID" value="MCG6504519.1"/>
    <property type="molecule type" value="Genomic_DNA"/>
</dbReference>
<dbReference type="InterPro" id="IPR039421">
    <property type="entry name" value="Type_1_exporter"/>
</dbReference>
<proteinExistence type="predicted"/>
<dbReference type="InterPro" id="IPR027417">
    <property type="entry name" value="P-loop_NTPase"/>
</dbReference>
<dbReference type="PANTHER" id="PTHR24221:SF654">
    <property type="entry name" value="ATP-BINDING CASSETTE SUB-FAMILY B MEMBER 6"/>
    <property type="match status" value="1"/>
</dbReference>
<comment type="caution">
    <text evidence="7">The sequence shown here is derived from an EMBL/GenBank/DDBJ whole genome shotgun (WGS) entry which is preliminary data.</text>
</comment>
<sequence>MSQPKAPSPWRIIDPVRPQIRRAMAIATAAAVLSTAALLVMAQILKDLLTGRADWWLAALLLVLTLAAFAVRAYAFRVSHLAAFHLETLLRSQLAERLAQVSLGFLHDRGAAALTKVMQDDVRGLHVFVADSTPLYARAYAAPLIAFVVLLVVDWRLALVAAAVLTVGMVIFGLVMRGASESTAAYNAAREQVNVAVVEFVQAMPVVRTFDGGETSFGRYQRALDNYLAMLIGWYRSVGGSARSGMLILNPMPTLVVLLWAGFYWWQADALPFATWLAVLLIGTGMAEALLPYISLYHLIEQGKISAERIIEVLDAPVLPVLAPPQTPKDASVSFHQVNFRYSGRAENALTDISFTAPAGSLTALVGSSGAGKTTVARLIPRFWDADSGEIRIGGADIRHLTPEALMAQVAFVFQDNFLFSGTIADNIRLGTPDASDAEVEAAARAAQCHDFI</sequence>
<dbReference type="InterPro" id="IPR003439">
    <property type="entry name" value="ABC_transporter-like_ATP-bd"/>
</dbReference>
<dbReference type="PANTHER" id="PTHR24221">
    <property type="entry name" value="ATP-BINDING CASSETTE SUB-FAMILY B"/>
    <property type="match status" value="1"/>
</dbReference>
<keyword evidence="4 5" id="KW-0472">Membrane</keyword>
<dbReference type="Proteomes" id="UP001298424">
    <property type="component" value="Unassembled WGS sequence"/>
</dbReference>
<dbReference type="Pfam" id="PF00664">
    <property type="entry name" value="ABC_membrane"/>
    <property type="match status" value="1"/>
</dbReference>
<dbReference type="PROSITE" id="PS50929">
    <property type="entry name" value="ABC_TM1F"/>
    <property type="match status" value="1"/>
</dbReference>
<dbReference type="InterPro" id="IPR036640">
    <property type="entry name" value="ABC1_TM_sf"/>
</dbReference>
<gene>
    <name evidence="7" type="ORF">MB824_08420</name>
</gene>
<dbReference type="InterPro" id="IPR011527">
    <property type="entry name" value="ABC1_TM_dom"/>
</dbReference>
<evidence type="ECO:0000313" key="7">
    <source>
        <dbReference type="EMBL" id="MCG6504519.1"/>
    </source>
</evidence>
<keyword evidence="3 5" id="KW-1133">Transmembrane helix</keyword>
<evidence type="ECO:0000256" key="4">
    <source>
        <dbReference type="ARBA" id="ARBA00023136"/>
    </source>
</evidence>
<dbReference type="Gene3D" id="3.40.50.300">
    <property type="entry name" value="P-loop containing nucleotide triphosphate hydrolases"/>
    <property type="match status" value="1"/>
</dbReference>
<dbReference type="RefSeq" id="WP_238748014.1">
    <property type="nucleotide sequence ID" value="NZ_JAKOOW010000028.1"/>
</dbReference>
<feature type="transmembrane region" description="Helical" evidence="5">
    <location>
        <begin position="135"/>
        <end position="153"/>
    </location>
</feature>
<evidence type="ECO:0000256" key="2">
    <source>
        <dbReference type="ARBA" id="ARBA00022692"/>
    </source>
</evidence>
<accession>A0ABS9NP05</accession>
<evidence type="ECO:0000259" key="6">
    <source>
        <dbReference type="PROSITE" id="PS50929"/>
    </source>
</evidence>
<keyword evidence="8" id="KW-1185">Reference proteome</keyword>
<feature type="transmembrane region" description="Helical" evidence="5">
    <location>
        <begin position="246"/>
        <end position="267"/>
    </location>
</feature>
<feature type="transmembrane region" description="Helical" evidence="5">
    <location>
        <begin position="20"/>
        <end position="44"/>
    </location>
</feature>
<evidence type="ECO:0000256" key="5">
    <source>
        <dbReference type="SAM" id="Phobius"/>
    </source>
</evidence>
<name>A0ABS9NP05_9NEIS</name>
<evidence type="ECO:0000313" key="8">
    <source>
        <dbReference type="Proteomes" id="UP001298424"/>
    </source>
</evidence>
<dbReference type="SUPFAM" id="SSF52540">
    <property type="entry name" value="P-loop containing nucleoside triphosphate hydrolases"/>
    <property type="match status" value="1"/>
</dbReference>
<dbReference type="Gene3D" id="1.20.1560.10">
    <property type="entry name" value="ABC transporter type 1, transmembrane domain"/>
    <property type="match status" value="1"/>
</dbReference>